<protein>
    <recommendedName>
        <fullName evidence="3">Peptidase S74 domain-containing protein</fullName>
    </recommendedName>
</protein>
<proteinExistence type="predicted"/>
<evidence type="ECO:0000313" key="2">
    <source>
        <dbReference type="EMBL" id="MPL56196.1"/>
    </source>
</evidence>
<accession>A0A644SNM8</accession>
<gene>
    <name evidence="2" type="ORF">SDC9_01678</name>
</gene>
<dbReference type="AlphaFoldDB" id="A0A644SNM8"/>
<sequence>MKKFFFLLLLCTVHQVVKSQVYNPIVNYSLNNTPVNGIKIKTNLPFTNSSQMPTIVLEGYNYGESKTIGLQLVWYLYDNSFYNSSISSYGGYTPEVILSNENGKVVIFINDKKYFNRFTVRGYANKGEDPSWFAGWTVVDEALSGSNNKTLEYKNAFAGDVYFQNGIWNKYGRVGIGTSSPLFILDVVGKSSFSDNMKVSGKLEAKEVKVTTTPTADFVFEDNYNLLKLEEIEKHIKEYKHLPEISSAKVMEKEGVNVGEFQIKLLQKIEELTLYSIEQNKQIKKLQEENSELKKQSEKIEKLEKMLLEITSKK</sequence>
<evidence type="ECO:0000256" key="1">
    <source>
        <dbReference type="SAM" id="Coils"/>
    </source>
</evidence>
<dbReference type="EMBL" id="VSSQ01000002">
    <property type="protein sequence ID" value="MPL56196.1"/>
    <property type="molecule type" value="Genomic_DNA"/>
</dbReference>
<keyword evidence="1" id="KW-0175">Coiled coil</keyword>
<reference evidence="2" key="1">
    <citation type="submission" date="2019-08" db="EMBL/GenBank/DDBJ databases">
        <authorList>
            <person name="Kucharzyk K."/>
            <person name="Murdoch R.W."/>
            <person name="Higgins S."/>
            <person name="Loffler F."/>
        </authorList>
    </citation>
    <scope>NUCLEOTIDE SEQUENCE</scope>
</reference>
<name>A0A644SNM8_9ZZZZ</name>
<comment type="caution">
    <text evidence="2">The sequence shown here is derived from an EMBL/GenBank/DDBJ whole genome shotgun (WGS) entry which is preliminary data.</text>
</comment>
<organism evidence="2">
    <name type="scientific">bioreactor metagenome</name>
    <dbReference type="NCBI Taxonomy" id="1076179"/>
    <lineage>
        <taxon>unclassified sequences</taxon>
        <taxon>metagenomes</taxon>
        <taxon>ecological metagenomes</taxon>
    </lineage>
</organism>
<evidence type="ECO:0008006" key="3">
    <source>
        <dbReference type="Google" id="ProtNLM"/>
    </source>
</evidence>
<feature type="coiled-coil region" evidence="1">
    <location>
        <begin position="269"/>
        <end position="313"/>
    </location>
</feature>